<name>D3BJ26_HETP5</name>
<keyword evidence="3" id="KW-1185">Reference proteome</keyword>
<comment type="caution">
    <text evidence="2">The sequence shown here is derived from an EMBL/GenBank/DDBJ whole genome shotgun (WGS) entry which is preliminary data.</text>
</comment>
<dbReference type="RefSeq" id="XP_020430034.1">
    <property type="nucleotide sequence ID" value="XM_020579359.1"/>
</dbReference>
<evidence type="ECO:0008006" key="4">
    <source>
        <dbReference type="Google" id="ProtNLM"/>
    </source>
</evidence>
<gene>
    <name evidence="2" type="ORF">PPL_08545</name>
</gene>
<keyword evidence="1" id="KW-0472">Membrane</keyword>
<organism evidence="2 3">
    <name type="scientific">Heterostelium pallidum (strain ATCC 26659 / Pp 5 / PN500)</name>
    <name type="common">Cellular slime mold</name>
    <name type="synonym">Polysphondylium pallidum</name>
    <dbReference type="NCBI Taxonomy" id="670386"/>
    <lineage>
        <taxon>Eukaryota</taxon>
        <taxon>Amoebozoa</taxon>
        <taxon>Evosea</taxon>
        <taxon>Eumycetozoa</taxon>
        <taxon>Dictyostelia</taxon>
        <taxon>Acytosteliales</taxon>
        <taxon>Acytosteliaceae</taxon>
        <taxon>Heterostelium</taxon>
    </lineage>
</organism>
<feature type="transmembrane region" description="Helical" evidence="1">
    <location>
        <begin position="66"/>
        <end position="88"/>
    </location>
</feature>
<sequence length="245" mass="27761">MSIITNKNPLSSSNEKIVLEGNGLSGFDSNFPKDLKGLVQPLDFKYLMYKFNHQILIFKINFIRHIITNIITTIVSAVTIILTLKHIMAGSTNMIITVVLGGVGLFGSILAVTSENKRIMRNIEETTLELSDRYRDSGLSFNSILKPQSESTTLSKLVCTAANYNLEIHLRGGSSKIKGSELYFLLYIYVSVTNYLSKRRYLYFYYLLLHSIVGYCTSLVKEEIGRGHEFESRWSLYKIPNPHAV</sequence>
<evidence type="ECO:0000313" key="3">
    <source>
        <dbReference type="Proteomes" id="UP000001396"/>
    </source>
</evidence>
<accession>D3BJ26</accession>
<dbReference type="InParanoid" id="D3BJ26"/>
<keyword evidence="1" id="KW-0812">Transmembrane</keyword>
<dbReference type="EMBL" id="ADBJ01000038">
    <property type="protein sequence ID" value="EFA77906.1"/>
    <property type="molecule type" value="Genomic_DNA"/>
</dbReference>
<dbReference type="AlphaFoldDB" id="D3BJ26"/>
<dbReference type="GeneID" id="31364024"/>
<feature type="transmembrane region" description="Helical" evidence="1">
    <location>
        <begin position="94"/>
        <end position="113"/>
    </location>
</feature>
<feature type="transmembrane region" description="Helical" evidence="1">
    <location>
        <begin position="203"/>
        <end position="220"/>
    </location>
</feature>
<protein>
    <recommendedName>
        <fullName evidence="4">SMODS and SLOG-associating 2TM effector domain-containing protein</fullName>
    </recommendedName>
</protein>
<proteinExistence type="predicted"/>
<evidence type="ECO:0000313" key="2">
    <source>
        <dbReference type="EMBL" id="EFA77906.1"/>
    </source>
</evidence>
<reference evidence="2 3" key="1">
    <citation type="journal article" date="2011" name="Genome Res.">
        <title>Phylogeny-wide analysis of social amoeba genomes highlights ancient origins for complex intercellular communication.</title>
        <authorList>
            <person name="Heidel A.J."/>
            <person name="Lawal H.M."/>
            <person name="Felder M."/>
            <person name="Schilde C."/>
            <person name="Helps N.R."/>
            <person name="Tunggal B."/>
            <person name="Rivero F."/>
            <person name="John U."/>
            <person name="Schleicher M."/>
            <person name="Eichinger L."/>
            <person name="Platzer M."/>
            <person name="Noegel A.A."/>
            <person name="Schaap P."/>
            <person name="Gloeckner G."/>
        </authorList>
    </citation>
    <scope>NUCLEOTIDE SEQUENCE [LARGE SCALE GENOMIC DNA]</scope>
    <source>
        <strain evidence="3">ATCC 26659 / Pp 5 / PN500</strain>
    </source>
</reference>
<keyword evidence="1" id="KW-1133">Transmembrane helix</keyword>
<dbReference type="Proteomes" id="UP000001396">
    <property type="component" value="Unassembled WGS sequence"/>
</dbReference>
<evidence type="ECO:0000256" key="1">
    <source>
        <dbReference type="SAM" id="Phobius"/>
    </source>
</evidence>